<name>Q10X36_TRIEI</name>
<proteinExistence type="predicted"/>
<sequence>MSKKFRKCHGYGIWEQINNTLRQERRVKEARHQEPTAAVVDSHRVKTTAKRGRYMAMVVVKQLNSLKITLKGK</sequence>
<dbReference type="KEGG" id="ter:Tery_4184"/>
<accession>Q10X36</accession>
<dbReference type="EMBL" id="CP000393">
    <property type="protein sequence ID" value="ABG53188.1"/>
    <property type="molecule type" value="Genomic_DNA"/>
</dbReference>
<protein>
    <submittedName>
        <fullName evidence="1">Putative transposase of unclassified IS</fullName>
    </submittedName>
</protein>
<reference evidence="1" key="1">
    <citation type="submission" date="2006-06" db="EMBL/GenBank/DDBJ databases">
        <title>Complete sequence of Trichodesmium erythraeum IMS101.</title>
        <authorList>
            <consortium name="US DOE Joint Genome Institute"/>
            <person name="Copeland A."/>
            <person name="Lucas S."/>
            <person name="Lapidus A."/>
            <person name="Barry K."/>
            <person name="Detter J.C."/>
            <person name="Glavina del Rio T."/>
            <person name="Hammon N."/>
            <person name="Israni S."/>
            <person name="Dalin E."/>
            <person name="Tice H."/>
            <person name="Pitluck S."/>
            <person name="Kiss H."/>
            <person name="Munk A.C."/>
            <person name="Brettin T."/>
            <person name="Bruce D."/>
            <person name="Han C."/>
            <person name="Tapia R."/>
            <person name="Gilna P."/>
            <person name="Schmutz J."/>
            <person name="Larimer F."/>
            <person name="Land M."/>
            <person name="Hauser L."/>
            <person name="Kyrpides N."/>
            <person name="Kim E."/>
            <person name="Richardson P."/>
        </authorList>
    </citation>
    <scope>NUCLEOTIDE SEQUENCE [LARGE SCALE GENOMIC DNA]</scope>
    <source>
        <strain evidence="1">IMS101</strain>
    </source>
</reference>
<dbReference type="eggNOG" id="COG3293">
    <property type="taxonomic scope" value="Bacteria"/>
</dbReference>
<dbReference type="HOGENOM" id="CLU_201293_0_0_3"/>
<dbReference type="OrthoDB" id="9809153at2"/>
<dbReference type="RefSeq" id="WP_011613518.1">
    <property type="nucleotide sequence ID" value="NC_008312.1"/>
</dbReference>
<evidence type="ECO:0000313" key="1">
    <source>
        <dbReference type="EMBL" id="ABG53188.1"/>
    </source>
</evidence>
<dbReference type="AlphaFoldDB" id="Q10X36"/>
<organism evidence="1">
    <name type="scientific">Trichodesmium erythraeum (strain IMS101)</name>
    <dbReference type="NCBI Taxonomy" id="203124"/>
    <lineage>
        <taxon>Bacteria</taxon>
        <taxon>Bacillati</taxon>
        <taxon>Cyanobacteriota</taxon>
        <taxon>Cyanophyceae</taxon>
        <taxon>Oscillatoriophycideae</taxon>
        <taxon>Oscillatoriales</taxon>
        <taxon>Microcoleaceae</taxon>
        <taxon>Trichodesmium</taxon>
    </lineage>
</organism>
<gene>
    <name evidence="1" type="ordered locus">Tery_4184</name>
</gene>